<comment type="caution">
    <text evidence="1">The sequence shown here is derived from an EMBL/GenBank/DDBJ whole genome shotgun (WGS) entry which is preliminary data.</text>
</comment>
<name>A0A4C1Y7S5_EUMVA</name>
<protein>
    <submittedName>
        <fullName evidence="1">Uncharacterized protein</fullName>
    </submittedName>
</protein>
<keyword evidence="2" id="KW-1185">Reference proteome</keyword>
<reference evidence="1 2" key="1">
    <citation type="journal article" date="2019" name="Commun. Biol.">
        <title>The bagworm genome reveals a unique fibroin gene that provides high tensile strength.</title>
        <authorList>
            <person name="Kono N."/>
            <person name="Nakamura H."/>
            <person name="Ohtoshi R."/>
            <person name="Tomita M."/>
            <person name="Numata K."/>
            <person name="Arakawa K."/>
        </authorList>
    </citation>
    <scope>NUCLEOTIDE SEQUENCE [LARGE SCALE GENOMIC DNA]</scope>
</reference>
<dbReference type="EMBL" id="BGZK01001127">
    <property type="protein sequence ID" value="GBP71958.1"/>
    <property type="molecule type" value="Genomic_DNA"/>
</dbReference>
<evidence type="ECO:0000313" key="2">
    <source>
        <dbReference type="Proteomes" id="UP000299102"/>
    </source>
</evidence>
<sequence length="127" mass="14710">MYTHVKLPSTALPYASFPSSRMAITDFNSIEILFIHPRGMERTAPYVWKIHGACVGLAMSFSLSRAAIVQMRFFRFEVQVRRPRSAYANEDEQWPFSWHTMHITEQIVERIRGNARNSALSYLLTKA</sequence>
<accession>A0A4C1Y7S5</accession>
<gene>
    <name evidence="1" type="ORF">EVAR_47904_1</name>
</gene>
<dbReference type="AlphaFoldDB" id="A0A4C1Y7S5"/>
<organism evidence="1 2">
    <name type="scientific">Eumeta variegata</name>
    <name type="common">Bagworm moth</name>
    <name type="synonym">Eumeta japonica</name>
    <dbReference type="NCBI Taxonomy" id="151549"/>
    <lineage>
        <taxon>Eukaryota</taxon>
        <taxon>Metazoa</taxon>
        <taxon>Ecdysozoa</taxon>
        <taxon>Arthropoda</taxon>
        <taxon>Hexapoda</taxon>
        <taxon>Insecta</taxon>
        <taxon>Pterygota</taxon>
        <taxon>Neoptera</taxon>
        <taxon>Endopterygota</taxon>
        <taxon>Lepidoptera</taxon>
        <taxon>Glossata</taxon>
        <taxon>Ditrysia</taxon>
        <taxon>Tineoidea</taxon>
        <taxon>Psychidae</taxon>
        <taxon>Oiketicinae</taxon>
        <taxon>Eumeta</taxon>
    </lineage>
</organism>
<dbReference type="Proteomes" id="UP000299102">
    <property type="component" value="Unassembled WGS sequence"/>
</dbReference>
<proteinExistence type="predicted"/>
<evidence type="ECO:0000313" key="1">
    <source>
        <dbReference type="EMBL" id="GBP71958.1"/>
    </source>
</evidence>